<protein>
    <submittedName>
        <fullName evidence="1">Uncharacterized protein</fullName>
    </submittedName>
</protein>
<accession>A0A9J5W7P6</accession>
<sequence>MERFWKRYLAWCYGMVNLEFGIPTLRAEMGEIVRVKTPNYPMVEKSEEESHDLNLAWCMRRSNSFSR</sequence>
<dbReference type="EMBL" id="JACXVP010000012">
    <property type="protein sequence ID" value="KAG5571244.1"/>
    <property type="molecule type" value="Genomic_DNA"/>
</dbReference>
<proteinExistence type="predicted"/>
<evidence type="ECO:0000313" key="1">
    <source>
        <dbReference type="EMBL" id="KAG5571244.1"/>
    </source>
</evidence>
<comment type="caution">
    <text evidence="1">The sequence shown here is derived from an EMBL/GenBank/DDBJ whole genome shotgun (WGS) entry which is preliminary data.</text>
</comment>
<organism evidence="1 2">
    <name type="scientific">Solanum commersonii</name>
    <name type="common">Commerson's wild potato</name>
    <name type="synonym">Commerson's nightshade</name>
    <dbReference type="NCBI Taxonomy" id="4109"/>
    <lineage>
        <taxon>Eukaryota</taxon>
        <taxon>Viridiplantae</taxon>
        <taxon>Streptophyta</taxon>
        <taxon>Embryophyta</taxon>
        <taxon>Tracheophyta</taxon>
        <taxon>Spermatophyta</taxon>
        <taxon>Magnoliopsida</taxon>
        <taxon>eudicotyledons</taxon>
        <taxon>Gunneridae</taxon>
        <taxon>Pentapetalae</taxon>
        <taxon>asterids</taxon>
        <taxon>lamiids</taxon>
        <taxon>Solanales</taxon>
        <taxon>Solanaceae</taxon>
        <taxon>Solanoideae</taxon>
        <taxon>Solaneae</taxon>
        <taxon>Solanum</taxon>
    </lineage>
</organism>
<reference evidence="1 2" key="1">
    <citation type="submission" date="2020-09" db="EMBL/GenBank/DDBJ databases">
        <title>De no assembly of potato wild relative species, Solanum commersonii.</title>
        <authorList>
            <person name="Cho K."/>
        </authorList>
    </citation>
    <scope>NUCLEOTIDE SEQUENCE [LARGE SCALE GENOMIC DNA]</scope>
    <source>
        <strain evidence="1">LZ3.2</strain>
        <tissue evidence="1">Leaf</tissue>
    </source>
</reference>
<evidence type="ECO:0000313" key="2">
    <source>
        <dbReference type="Proteomes" id="UP000824120"/>
    </source>
</evidence>
<gene>
    <name evidence="1" type="ORF">H5410_061010</name>
</gene>
<dbReference type="AlphaFoldDB" id="A0A9J5W7P6"/>
<dbReference type="Proteomes" id="UP000824120">
    <property type="component" value="Chromosome 12"/>
</dbReference>
<dbReference type="OrthoDB" id="1323946at2759"/>
<name>A0A9J5W7P6_SOLCO</name>
<keyword evidence="2" id="KW-1185">Reference proteome</keyword>